<feature type="compositionally biased region" description="Basic residues" evidence="1">
    <location>
        <begin position="318"/>
        <end position="329"/>
    </location>
</feature>
<keyword evidence="3" id="KW-1185">Reference proteome</keyword>
<feature type="region of interest" description="Disordered" evidence="1">
    <location>
        <begin position="164"/>
        <end position="188"/>
    </location>
</feature>
<organism evidence="2 3">
    <name type="scientific">Mycena chlorophos</name>
    <name type="common">Agaric fungus</name>
    <name type="synonym">Agaricus chlorophos</name>
    <dbReference type="NCBI Taxonomy" id="658473"/>
    <lineage>
        <taxon>Eukaryota</taxon>
        <taxon>Fungi</taxon>
        <taxon>Dikarya</taxon>
        <taxon>Basidiomycota</taxon>
        <taxon>Agaricomycotina</taxon>
        <taxon>Agaricomycetes</taxon>
        <taxon>Agaricomycetidae</taxon>
        <taxon>Agaricales</taxon>
        <taxon>Marasmiineae</taxon>
        <taxon>Mycenaceae</taxon>
        <taxon>Mycena</taxon>
    </lineage>
</organism>
<evidence type="ECO:0000256" key="1">
    <source>
        <dbReference type="SAM" id="MobiDB-lite"/>
    </source>
</evidence>
<evidence type="ECO:0000313" key="3">
    <source>
        <dbReference type="Proteomes" id="UP000815677"/>
    </source>
</evidence>
<feature type="region of interest" description="Disordered" evidence="1">
    <location>
        <begin position="205"/>
        <end position="238"/>
    </location>
</feature>
<accession>A0ABQ0LX28</accession>
<protein>
    <submittedName>
        <fullName evidence="2">Uncharacterized protein</fullName>
    </submittedName>
</protein>
<name>A0ABQ0LX28_MYCCL</name>
<dbReference type="EMBL" id="DF849053">
    <property type="protein sequence ID" value="GAT55634.1"/>
    <property type="molecule type" value="Genomic_DNA"/>
</dbReference>
<dbReference type="Proteomes" id="UP000815677">
    <property type="component" value="Unassembled WGS sequence"/>
</dbReference>
<sequence length="448" mass="48026">STNGFSFHLPLPSTAPGPFLASTPSLCLSVRLPASSRMHVGFYGSDCRCSGSRILGAMNRLAGGTQAALPSPQPSTGEAHCSLCIFLAHFFAGGARTVLSCSASHPPAPPPHPRMMRHKTTAEARRRERSTCRAGNEFQSEHTPEARLTVVAAALRLPAWLQRRTRQPPPGRYSTAPSLSLVHPPTAKDARSGLPNILIANKRAFPSSAPTPRSAFSLFLPQRSANTQRRPSDTHDDCPRPARHLLLPVGSAPSILAPQHLGLETSNPQRYGASHRRIGRHFATSPKGIASQTRFRAISRSPTHPATTPSPTPPHRYTPNRHSTRRGRPLRASHQVTCSHPGTPSSTLRSNVAADCPVSHHAPSATCNANWASRPTRQFTIPDVGFSLTGVCVVATSNVVAAPWPSASGCCVCICDSFACLWSVRRATSLFACAFPHDAYEHGIVVCV</sequence>
<reference evidence="2" key="1">
    <citation type="submission" date="2014-09" db="EMBL/GenBank/DDBJ databases">
        <title>Genome sequence of the luminous mushroom Mycena chlorophos for searching fungal bioluminescence genes.</title>
        <authorList>
            <person name="Tanaka Y."/>
            <person name="Kasuga D."/>
            <person name="Oba Y."/>
            <person name="Hase S."/>
            <person name="Sato K."/>
            <person name="Oba Y."/>
            <person name="Sakakibara Y."/>
        </authorList>
    </citation>
    <scope>NUCLEOTIDE SEQUENCE</scope>
</reference>
<feature type="region of interest" description="Disordered" evidence="1">
    <location>
        <begin position="297"/>
        <end position="329"/>
    </location>
</feature>
<proteinExistence type="predicted"/>
<gene>
    <name evidence="2" type="ORF">MCHLO_12377</name>
</gene>
<feature type="non-terminal residue" evidence="2">
    <location>
        <position position="1"/>
    </location>
</feature>
<evidence type="ECO:0000313" key="2">
    <source>
        <dbReference type="EMBL" id="GAT55634.1"/>
    </source>
</evidence>